<evidence type="ECO:0000313" key="3">
    <source>
        <dbReference type="Proteomes" id="UP001165190"/>
    </source>
</evidence>
<name>A0A9W7LJM2_HIBTR</name>
<dbReference type="Proteomes" id="UP001165190">
    <property type="component" value="Unassembled WGS sequence"/>
</dbReference>
<dbReference type="GO" id="GO:0006571">
    <property type="term" value="P:tyrosine biosynthetic process"/>
    <property type="evidence" value="ECO:0007669"/>
    <property type="project" value="InterPro"/>
</dbReference>
<dbReference type="AlphaFoldDB" id="A0A9W7LJM2"/>
<dbReference type="OrthoDB" id="1719919at2759"/>
<proteinExistence type="predicted"/>
<gene>
    <name evidence="2" type="ORF">HRI_000245800</name>
</gene>
<dbReference type="EMBL" id="BSYR01000003">
    <property type="protein sequence ID" value="GMI65765.1"/>
    <property type="molecule type" value="Genomic_DNA"/>
</dbReference>
<sequence length="109" mass="12779">MGRVLEKLQLDSTPIKTKGYETLLKLVENTSGDSFDLYYEMFMYNVIAMEQLERMEFAFESLKKKLFGRLHGVLRKELFENSEKLKVLQEKSVKQNGALSSHRETVKIR</sequence>
<dbReference type="Pfam" id="PF26213">
    <property type="entry name" value="TYRAAT1_C"/>
    <property type="match status" value="1"/>
</dbReference>
<protein>
    <recommendedName>
        <fullName evidence="1">TYRAAT2-like C-terminal domain-containing protein</fullName>
    </recommendedName>
</protein>
<dbReference type="PANTHER" id="PTHR43207:SF8">
    <property type="entry name" value="AROGENATE DEHYDROGENASE 1, CHLOROPLASTIC"/>
    <property type="match status" value="1"/>
</dbReference>
<dbReference type="GO" id="GO:0033730">
    <property type="term" value="F:arogenate dehydrogenase (NADP+) activity"/>
    <property type="evidence" value="ECO:0007669"/>
    <property type="project" value="InterPro"/>
</dbReference>
<keyword evidence="3" id="KW-1185">Reference proteome</keyword>
<organism evidence="2 3">
    <name type="scientific">Hibiscus trionum</name>
    <name type="common">Flower of an hour</name>
    <dbReference type="NCBI Taxonomy" id="183268"/>
    <lineage>
        <taxon>Eukaryota</taxon>
        <taxon>Viridiplantae</taxon>
        <taxon>Streptophyta</taxon>
        <taxon>Embryophyta</taxon>
        <taxon>Tracheophyta</taxon>
        <taxon>Spermatophyta</taxon>
        <taxon>Magnoliopsida</taxon>
        <taxon>eudicotyledons</taxon>
        <taxon>Gunneridae</taxon>
        <taxon>Pentapetalae</taxon>
        <taxon>rosids</taxon>
        <taxon>malvids</taxon>
        <taxon>Malvales</taxon>
        <taxon>Malvaceae</taxon>
        <taxon>Malvoideae</taxon>
        <taxon>Hibiscus</taxon>
    </lineage>
</organism>
<dbReference type="InterPro" id="IPR045011">
    <property type="entry name" value="TYRAAT1/2"/>
</dbReference>
<feature type="domain" description="TYRAAT2-like C-terminal" evidence="1">
    <location>
        <begin position="4"/>
        <end position="77"/>
    </location>
</feature>
<dbReference type="PANTHER" id="PTHR43207">
    <property type="entry name" value="AROGENATE DEHYDROGENASE-RELATED"/>
    <property type="match status" value="1"/>
</dbReference>
<reference evidence="2" key="1">
    <citation type="submission" date="2023-05" db="EMBL/GenBank/DDBJ databases">
        <title>Genome and transcriptome analyses reveal genes involved in the formation of fine ridges on petal epidermal cells in Hibiscus trionum.</title>
        <authorList>
            <person name="Koshimizu S."/>
            <person name="Masuda S."/>
            <person name="Ishii T."/>
            <person name="Shirasu K."/>
            <person name="Hoshino A."/>
            <person name="Arita M."/>
        </authorList>
    </citation>
    <scope>NUCLEOTIDE SEQUENCE</scope>
    <source>
        <strain evidence="2">Hamamatsu line</strain>
    </source>
</reference>
<accession>A0A9W7LJM2</accession>
<evidence type="ECO:0000313" key="2">
    <source>
        <dbReference type="EMBL" id="GMI65765.1"/>
    </source>
</evidence>
<dbReference type="InterPro" id="IPR059064">
    <property type="entry name" value="TYRAAT2_C"/>
</dbReference>
<evidence type="ECO:0000259" key="1">
    <source>
        <dbReference type="Pfam" id="PF26213"/>
    </source>
</evidence>
<comment type="caution">
    <text evidence="2">The sequence shown here is derived from an EMBL/GenBank/DDBJ whole genome shotgun (WGS) entry which is preliminary data.</text>
</comment>